<dbReference type="AlphaFoldDB" id="A0A1C0YD27"/>
<feature type="domain" description="DUF4166" evidence="1">
    <location>
        <begin position="15"/>
        <end position="196"/>
    </location>
</feature>
<accession>A0A1C0YD27</accession>
<dbReference type="InterPro" id="IPR025311">
    <property type="entry name" value="DUF4166"/>
</dbReference>
<proteinExistence type="predicted"/>
<keyword evidence="3" id="KW-1185">Reference proteome</keyword>
<organism evidence="2 3">
    <name type="scientific">Caryophanon latum</name>
    <dbReference type="NCBI Taxonomy" id="33977"/>
    <lineage>
        <taxon>Bacteria</taxon>
        <taxon>Bacillati</taxon>
        <taxon>Bacillota</taxon>
        <taxon>Bacilli</taxon>
        <taxon>Bacillales</taxon>
        <taxon>Caryophanaceae</taxon>
        <taxon>Caryophanon</taxon>
    </lineage>
</organism>
<gene>
    <name evidence="2" type="ORF">A6K76_15295</name>
</gene>
<name>A0A1C0YD27_9BACL</name>
<dbReference type="EMBL" id="MATO01000069">
    <property type="protein sequence ID" value="OCS85078.1"/>
    <property type="molecule type" value="Genomic_DNA"/>
</dbReference>
<dbReference type="RefSeq" id="WP_066466392.1">
    <property type="nucleotide sequence ID" value="NZ_MATO01000069.1"/>
</dbReference>
<evidence type="ECO:0000313" key="3">
    <source>
        <dbReference type="Proteomes" id="UP000093482"/>
    </source>
</evidence>
<evidence type="ECO:0000259" key="1">
    <source>
        <dbReference type="Pfam" id="PF13761"/>
    </source>
</evidence>
<comment type="caution">
    <text evidence="2">The sequence shown here is derived from an EMBL/GenBank/DDBJ whole genome shotgun (WGS) entry which is preliminary data.</text>
</comment>
<reference evidence="2 3" key="1">
    <citation type="submission" date="2016-07" db="EMBL/GenBank/DDBJ databases">
        <title>Caryophanon latum genome sequencing.</title>
        <authorList>
            <person name="Verma A."/>
            <person name="Pal Y."/>
            <person name="Krishnamurthi S."/>
        </authorList>
    </citation>
    <scope>NUCLEOTIDE SEQUENCE [LARGE SCALE GENOMIC DNA]</scope>
    <source>
        <strain evidence="2 3">DSM 14151</strain>
    </source>
</reference>
<protein>
    <recommendedName>
        <fullName evidence="1">DUF4166 domain-containing protein</fullName>
    </recommendedName>
</protein>
<dbReference type="Pfam" id="PF13761">
    <property type="entry name" value="DUF4166"/>
    <property type="match status" value="1"/>
</dbReference>
<evidence type="ECO:0000313" key="2">
    <source>
        <dbReference type="EMBL" id="OCS85078.1"/>
    </source>
</evidence>
<dbReference type="Proteomes" id="UP000093482">
    <property type="component" value="Unassembled WGS sequence"/>
</dbReference>
<sequence>MHYYERVLGESFQRLHPQLQARYSEPIGKTQRVEGVMHVVENGSSFITPLLMLAQPTKFMFHNTGEHVPFMLETKSKQVGHTTEIQWTRAFYFDEATRYYNTLMVVDHETNEVLDYNGDGKFFASQMDVRVTADGALYMKSVAQFVRIGTRIVSLPKQLQGVGTAIEAFDEKQQQLTIAVHVYNPIIGTVKQYYGEYNVLYTR</sequence>